<feature type="transmembrane region" description="Helical" evidence="1">
    <location>
        <begin position="20"/>
        <end position="43"/>
    </location>
</feature>
<reference evidence="2" key="2">
    <citation type="submission" date="2020-06" db="EMBL/GenBank/DDBJ databases">
        <title>Helianthus annuus Genome sequencing and assembly Release 2.</title>
        <authorList>
            <person name="Gouzy J."/>
            <person name="Langlade N."/>
            <person name="Munos S."/>
        </authorList>
    </citation>
    <scope>NUCLEOTIDE SEQUENCE</scope>
    <source>
        <tissue evidence="2">Leaves</tissue>
    </source>
</reference>
<dbReference type="EMBL" id="MNCJ02000323">
    <property type="protein sequence ID" value="KAF5795634.1"/>
    <property type="molecule type" value="Genomic_DNA"/>
</dbReference>
<evidence type="ECO:0000256" key="1">
    <source>
        <dbReference type="SAM" id="Phobius"/>
    </source>
</evidence>
<dbReference type="Gramene" id="mRNA:HanXRQr2_Chr08g0342031">
    <property type="protein sequence ID" value="CDS:HanXRQr2_Chr08g0342031.1"/>
    <property type="gene ID" value="HanXRQr2_Chr08g0342031"/>
</dbReference>
<evidence type="ECO:0000313" key="3">
    <source>
        <dbReference type="Proteomes" id="UP000215914"/>
    </source>
</evidence>
<dbReference type="AlphaFoldDB" id="A0A9K3NCV0"/>
<gene>
    <name evidence="2" type="ORF">HanXRQr2_Chr08g0342031</name>
</gene>
<comment type="caution">
    <text evidence="2">The sequence shown here is derived from an EMBL/GenBank/DDBJ whole genome shotgun (WGS) entry which is preliminary data.</text>
</comment>
<name>A0A9K3NCV0_HELAN</name>
<keyword evidence="1" id="KW-0472">Membrane</keyword>
<sequence length="52" mass="6371">MNFLFYSFQSLVHAFLKCVPLVKLHFCTLLLLFIIVIDNRLFWVKKINKWLR</sequence>
<protein>
    <submittedName>
        <fullName evidence="2">Uncharacterized protein</fullName>
    </submittedName>
</protein>
<keyword evidence="3" id="KW-1185">Reference proteome</keyword>
<organism evidence="2 3">
    <name type="scientific">Helianthus annuus</name>
    <name type="common">Common sunflower</name>
    <dbReference type="NCBI Taxonomy" id="4232"/>
    <lineage>
        <taxon>Eukaryota</taxon>
        <taxon>Viridiplantae</taxon>
        <taxon>Streptophyta</taxon>
        <taxon>Embryophyta</taxon>
        <taxon>Tracheophyta</taxon>
        <taxon>Spermatophyta</taxon>
        <taxon>Magnoliopsida</taxon>
        <taxon>eudicotyledons</taxon>
        <taxon>Gunneridae</taxon>
        <taxon>Pentapetalae</taxon>
        <taxon>asterids</taxon>
        <taxon>campanulids</taxon>
        <taxon>Asterales</taxon>
        <taxon>Asteraceae</taxon>
        <taxon>Asteroideae</taxon>
        <taxon>Heliantheae alliance</taxon>
        <taxon>Heliantheae</taxon>
        <taxon>Helianthus</taxon>
    </lineage>
</organism>
<dbReference type="Proteomes" id="UP000215914">
    <property type="component" value="Unassembled WGS sequence"/>
</dbReference>
<keyword evidence="1" id="KW-0812">Transmembrane</keyword>
<evidence type="ECO:0000313" key="2">
    <source>
        <dbReference type="EMBL" id="KAF5795634.1"/>
    </source>
</evidence>
<proteinExistence type="predicted"/>
<keyword evidence="1" id="KW-1133">Transmembrane helix</keyword>
<reference evidence="2" key="1">
    <citation type="journal article" date="2017" name="Nature">
        <title>The sunflower genome provides insights into oil metabolism, flowering and Asterid evolution.</title>
        <authorList>
            <person name="Badouin H."/>
            <person name="Gouzy J."/>
            <person name="Grassa C.J."/>
            <person name="Murat F."/>
            <person name="Staton S.E."/>
            <person name="Cottret L."/>
            <person name="Lelandais-Briere C."/>
            <person name="Owens G.L."/>
            <person name="Carrere S."/>
            <person name="Mayjonade B."/>
            <person name="Legrand L."/>
            <person name="Gill N."/>
            <person name="Kane N.C."/>
            <person name="Bowers J.E."/>
            <person name="Hubner S."/>
            <person name="Bellec A."/>
            <person name="Berard A."/>
            <person name="Berges H."/>
            <person name="Blanchet N."/>
            <person name="Boniface M.C."/>
            <person name="Brunel D."/>
            <person name="Catrice O."/>
            <person name="Chaidir N."/>
            <person name="Claudel C."/>
            <person name="Donnadieu C."/>
            <person name="Faraut T."/>
            <person name="Fievet G."/>
            <person name="Helmstetter N."/>
            <person name="King M."/>
            <person name="Knapp S.J."/>
            <person name="Lai Z."/>
            <person name="Le Paslier M.C."/>
            <person name="Lippi Y."/>
            <person name="Lorenzon L."/>
            <person name="Mandel J.R."/>
            <person name="Marage G."/>
            <person name="Marchand G."/>
            <person name="Marquand E."/>
            <person name="Bret-Mestries E."/>
            <person name="Morien E."/>
            <person name="Nambeesan S."/>
            <person name="Nguyen T."/>
            <person name="Pegot-Espagnet P."/>
            <person name="Pouilly N."/>
            <person name="Raftis F."/>
            <person name="Sallet E."/>
            <person name="Schiex T."/>
            <person name="Thomas J."/>
            <person name="Vandecasteele C."/>
            <person name="Vares D."/>
            <person name="Vear F."/>
            <person name="Vautrin S."/>
            <person name="Crespi M."/>
            <person name="Mangin B."/>
            <person name="Burke J.M."/>
            <person name="Salse J."/>
            <person name="Munos S."/>
            <person name="Vincourt P."/>
            <person name="Rieseberg L.H."/>
            <person name="Langlade N.B."/>
        </authorList>
    </citation>
    <scope>NUCLEOTIDE SEQUENCE</scope>
    <source>
        <tissue evidence="2">Leaves</tissue>
    </source>
</reference>
<accession>A0A9K3NCV0</accession>